<evidence type="ECO:0000256" key="2">
    <source>
        <dbReference type="ARBA" id="ARBA00022475"/>
    </source>
</evidence>
<evidence type="ECO:0000256" key="4">
    <source>
        <dbReference type="ARBA" id="ARBA00022989"/>
    </source>
</evidence>
<dbReference type="STRING" id="28083.Lbir_2354"/>
<evidence type="ECO:0000256" key="6">
    <source>
        <dbReference type="SAM" id="Phobius"/>
    </source>
</evidence>
<keyword evidence="5 6" id="KW-0472">Membrane</keyword>
<reference evidence="7 9" key="1">
    <citation type="submission" date="2015-11" db="EMBL/GenBank/DDBJ databases">
        <title>Genomic analysis of 38 Legionella species identifies large and diverse effector repertoires.</title>
        <authorList>
            <person name="Burstein D."/>
            <person name="Amaro F."/>
            <person name="Zusman T."/>
            <person name="Lifshitz Z."/>
            <person name="Cohen O."/>
            <person name="Gilbert J.A."/>
            <person name="Pupko T."/>
            <person name="Shuman H.A."/>
            <person name="Segal G."/>
        </authorList>
    </citation>
    <scope>NUCLEOTIDE SEQUENCE [LARGE SCALE GENOMIC DNA]</scope>
    <source>
        <strain evidence="7 9">CDC#1407-AL-14</strain>
    </source>
</reference>
<keyword evidence="3 6" id="KW-0812">Transmembrane</keyword>
<gene>
    <name evidence="8" type="primary">argO</name>
    <name evidence="7" type="ORF">Lbir_2354</name>
    <name evidence="8" type="ORF">NCTC12437_03058</name>
</gene>
<feature type="transmembrane region" description="Helical" evidence="6">
    <location>
        <begin position="144"/>
        <end position="169"/>
    </location>
</feature>
<dbReference type="AlphaFoldDB" id="A0A378IDD3"/>
<feature type="transmembrane region" description="Helical" evidence="6">
    <location>
        <begin position="36"/>
        <end position="57"/>
    </location>
</feature>
<dbReference type="PANTHER" id="PTHR30086:SF20">
    <property type="entry name" value="ARGININE EXPORTER PROTEIN ARGO-RELATED"/>
    <property type="match status" value="1"/>
</dbReference>
<dbReference type="InterPro" id="IPR001123">
    <property type="entry name" value="LeuE-type"/>
</dbReference>
<dbReference type="RefSeq" id="WP_058524362.1">
    <property type="nucleotide sequence ID" value="NZ_CAAAHV010000007.1"/>
</dbReference>
<dbReference type="Proteomes" id="UP000255066">
    <property type="component" value="Unassembled WGS sequence"/>
</dbReference>
<dbReference type="EMBL" id="UGNW01000001">
    <property type="protein sequence ID" value="STX33237.1"/>
    <property type="molecule type" value="Genomic_DNA"/>
</dbReference>
<dbReference type="PANTHER" id="PTHR30086">
    <property type="entry name" value="ARGININE EXPORTER PROTEIN ARGO"/>
    <property type="match status" value="1"/>
</dbReference>
<dbReference type="OrthoDB" id="5638726at2"/>
<protein>
    <submittedName>
        <fullName evidence="8">LysE family transporter</fullName>
    </submittedName>
</protein>
<keyword evidence="2" id="KW-1003">Cell membrane</keyword>
<dbReference type="GO" id="GO:0005886">
    <property type="term" value="C:plasma membrane"/>
    <property type="evidence" value="ECO:0007669"/>
    <property type="project" value="UniProtKB-SubCell"/>
</dbReference>
<reference evidence="8 10" key="2">
    <citation type="submission" date="2018-06" db="EMBL/GenBank/DDBJ databases">
        <authorList>
            <consortium name="Pathogen Informatics"/>
            <person name="Doyle S."/>
        </authorList>
    </citation>
    <scope>NUCLEOTIDE SEQUENCE [LARGE SCALE GENOMIC DNA]</scope>
    <source>
        <strain evidence="8 10">NCTC12437</strain>
    </source>
</reference>
<feature type="transmembrane region" description="Helical" evidence="6">
    <location>
        <begin position="6"/>
        <end position="24"/>
    </location>
</feature>
<comment type="subcellular location">
    <subcellularLocation>
        <location evidence="1">Cell membrane</location>
        <topology evidence="1">Multi-pass membrane protein</topology>
    </subcellularLocation>
</comment>
<evidence type="ECO:0000313" key="9">
    <source>
        <dbReference type="Proteomes" id="UP000054735"/>
    </source>
</evidence>
<accession>A0A378IDD3</accession>
<evidence type="ECO:0000313" key="7">
    <source>
        <dbReference type="EMBL" id="KTC68821.1"/>
    </source>
</evidence>
<evidence type="ECO:0000256" key="1">
    <source>
        <dbReference type="ARBA" id="ARBA00004651"/>
    </source>
</evidence>
<dbReference type="EMBL" id="LNXT01000044">
    <property type="protein sequence ID" value="KTC68821.1"/>
    <property type="molecule type" value="Genomic_DNA"/>
</dbReference>
<name>A0A378IDD3_9GAMM</name>
<keyword evidence="9" id="KW-1185">Reference proteome</keyword>
<dbReference type="GO" id="GO:0015171">
    <property type="term" value="F:amino acid transmembrane transporter activity"/>
    <property type="evidence" value="ECO:0007669"/>
    <property type="project" value="TreeGrafter"/>
</dbReference>
<dbReference type="Proteomes" id="UP000054735">
    <property type="component" value="Unassembled WGS sequence"/>
</dbReference>
<organism evidence="8 10">
    <name type="scientific">Legionella birminghamensis</name>
    <dbReference type="NCBI Taxonomy" id="28083"/>
    <lineage>
        <taxon>Bacteria</taxon>
        <taxon>Pseudomonadati</taxon>
        <taxon>Pseudomonadota</taxon>
        <taxon>Gammaproteobacteria</taxon>
        <taxon>Legionellales</taxon>
        <taxon>Legionellaceae</taxon>
        <taxon>Legionella</taxon>
    </lineage>
</organism>
<evidence type="ECO:0000313" key="8">
    <source>
        <dbReference type="EMBL" id="STX33237.1"/>
    </source>
</evidence>
<keyword evidence="4 6" id="KW-1133">Transmembrane helix</keyword>
<evidence type="ECO:0000313" key="10">
    <source>
        <dbReference type="Proteomes" id="UP000255066"/>
    </source>
</evidence>
<sequence>MPVYINGLLLGLSLITALGPQNIFLIRQGAMRRHAILSATICFFCDVILVCGSIAGLNQALELHPTLRIWVTWFGTLFLFYYGFMSIRKALKMNTQTKQEAQQASNRLQILLLALGFSLLNPHAIIDSLVIIGGGSAQFPDHKWLFLCGVLTASFIWFSSLTFTTFYFSEVLSRAKVWRRIEFGSGILMLAIGLKLLTS</sequence>
<dbReference type="Pfam" id="PF01810">
    <property type="entry name" value="LysE"/>
    <property type="match status" value="1"/>
</dbReference>
<feature type="transmembrane region" description="Helical" evidence="6">
    <location>
        <begin position="108"/>
        <end position="132"/>
    </location>
</feature>
<feature type="transmembrane region" description="Helical" evidence="6">
    <location>
        <begin position="69"/>
        <end position="87"/>
    </location>
</feature>
<evidence type="ECO:0000256" key="5">
    <source>
        <dbReference type="ARBA" id="ARBA00023136"/>
    </source>
</evidence>
<proteinExistence type="predicted"/>
<evidence type="ECO:0000256" key="3">
    <source>
        <dbReference type="ARBA" id="ARBA00022692"/>
    </source>
</evidence>